<accession>A0A5B8JFT4</accession>
<dbReference type="KEGG" id="sqz:FQU76_21985"/>
<proteinExistence type="predicted"/>
<evidence type="ECO:0000313" key="3">
    <source>
        <dbReference type="Proteomes" id="UP000320580"/>
    </source>
</evidence>
<protein>
    <recommendedName>
        <fullName evidence="4">Secreted protein</fullName>
    </recommendedName>
</protein>
<feature type="signal peptide" evidence="1">
    <location>
        <begin position="1"/>
        <end position="30"/>
    </location>
</feature>
<organism evidence="2 3">
    <name type="scientific">Streptomyces qinzhouensis</name>
    <dbReference type="NCBI Taxonomy" id="2599401"/>
    <lineage>
        <taxon>Bacteria</taxon>
        <taxon>Bacillati</taxon>
        <taxon>Actinomycetota</taxon>
        <taxon>Actinomycetes</taxon>
        <taxon>Kitasatosporales</taxon>
        <taxon>Streptomycetaceae</taxon>
        <taxon>Streptomyces</taxon>
    </lineage>
</organism>
<feature type="chain" id="PRO_5022700278" description="Secreted protein" evidence="1">
    <location>
        <begin position="31"/>
        <end position="101"/>
    </location>
</feature>
<name>A0A5B8JFT4_9ACTN</name>
<evidence type="ECO:0000313" key="2">
    <source>
        <dbReference type="EMBL" id="QDY78741.1"/>
    </source>
</evidence>
<reference evidence="2 3" key="1">
    <citation type="submission" date="2019-07" db="EMBL/GenBank/DDBJ databases">
        <authorList>
            <person name="Zhu P."/>
        </authorList>
    </citation>
    <scope>NUCLEOTIDE SEQUENCE [LARGE SCALE GENOMIC DNA]</scope>
    <source>
        <strain evidence="2 3">SSL-25</strain>
    </source>
</reference>
<keyword evidence="1" id="KW-0732">Signal</keyword>
<dbReference type="EMBL" id="CP042266">
    <property type="protein sequence ID" value="QDY78741.1"/>
    <property type="molecule type" value="Genomic_DNA"/>
</dbReference>
<dbReference type="AlphaFoldDB" id="A0A5B8JFT4"/>
<dbReference type="Proteomes" id="UP000320580">
    <property type="component" value="Chromosome"/>
</dbReference>
<dbReference type="RefSeq" id="WP_146482058.1">
    <property type="nucleotide sequence ID" value="NZ_CP042266.1"/>
</dbReference>
<keyword evidence="3" id="KW-1185">Reference proteome</keyword>
<evidence type="ECO:0008006" key="4">
    <source>
        <dbReference type="Google" id="ProtNLM"/>
    </source>
</evidence>
<evidence type="ECO:0000256" key="1">
    <source>
        <dbReference type="SAM" id="SignalP"/>
    </source>
</evidence>
<gene>
    <name evidence="2" type="ORF">FQU76_21985</name>
</gene>
<dbReference type="OrthoDB" id="4329168at2"/>
<sequence>MKYSSRVAAVIAGSVAVVGAAATAATAATAAPSAMPPMSLNGGLTHIVEQSPLLNGGSGNAVKDVADTAMELNSIKGQAPERILKTAAGATPMLGGISIGN</sequence>